<gene>
    <name evidence="5" type="ORF">BN587_01966</name>
</gene>
<dbReference type="RefSeq" id="WP_021720998.1">
    <property type="nucleotide sequence ID" value="NZ_FR892819.1"/>
</dbReference>
<comment type="caution">
    <text evidence="5">The sequence shown here is derived from an EMBL/GenBank/DDBJ whole genome shotgun (WGS) entry which is preliminary data.</text>
</comment>
<evidence type="ECO:0000256" key="2">
    <source>
        <dbReference type="ARBA" id="ARBA00022612"/>
    </source>
</evidence>
<name>R6WTS3_9FIRM</name>
<proteinExistence type="predicted"/>
<dbReference type="HOGENOM" id="CLU_789536_0_0_9"/>
<evidence type="ECO:0000313" key="5">
    <source>
        <dbReference type="EMBL" id="CDD10344.1"/>
    </source>
</evidence>
<dbReference type="EMBL" id="CBGL010000029">
    <property type="protein sequence ID" value="CDD10344.1"/>
    <property type="molecule type" value="Genomic_DNA"/>
</dbReference>
<keyword evidence="2" id="KW-1188">Viral release from host cell</keyword>
<dbReference type="Pfam" id="PF12236">
    <property type="entry name" value="Head-tail_con"/>
    <property type="match status" value="1"/>
</dbReference>
<evidence type="ECO:0000256" key="1">
    <source>
        <dbReference type="ARBA" id="ARBA00004328"/>
    </source>
</evidence>
<feature type="compositionally biased region" description="Polar residues" evidence="4">
    <location>
        <begin position="1"/>
        <end position="15"/>
    </location>
</feature>
<evidence type="ECO:0000256" key="3">
    <source>
        <dbReference type="ARBA" id="ARBA00023219"/>
    </source>
</evidence>
<dbReference type="Proteomes" id="UP000014937">
    <property type="component" value="Unassembled WGS sequence"/>
</dbReference>
<feature type="region of interest" description="Disordered" evidence="4">
    <location>
        <begin position="1"/>
        <end position="23"/>
    </location>
</feature>
<protein>
    <submittedName>
        <fullName evidence="5">Uncharacterized protein</fullName>
    </submittedName>
</protein>
<dbReference type="AlphaFoldDB" id="R6WTS3"/>
<accession>R6WTS3</accession>
<reference evidence="5" key="1">
    <citation type="submission" date="2012-11" db="EMBL/GenBank/DDBJ databases">
        <title>Dependencies among metagenomic species, viruses, plasmids and units of genetic variation.</title>
        <authorList>
            <person name="Nielsen H.B."/>
            <person name="Almeida M."/>
            <person name="Juncker A.S."/>
            <person name="Rasmussen S."/>
            <person name="Li J."/>
            <person name="Sunagawa S."/>
            <person name="Plichta D."/>
            <person name="Gautier L."/>
            <person name="Le Chatelier E."/>
            <person name="Peletier E."/>
            <person name="Bonde I."/>
            <person name="Nielsen T."/>
            <person name="Manichanh C."/>
            <person name="Arumugam M."/>
            <person name="Batto J."/>
            <person name="Santos M.B.Q.D."/>
            <person name="Blom N."/>
            <person name="Borruel N."/>
            <person name="Burgdorf K.S."/>
            <person name="Boumezbeur F."/>
            <person name="Casellas F."/>
            <person name="Dore J."/>
            <person name="Guarner F."/>
            <person name="Hansen T."/>
            <person name="Hildebrand F."/>
            <person name="Kaas R.S."/>
            <person name="Kennedy S."/>
            <person name="Kristiansen K."/>
            <person name="Kultima J.R."/>
            <person name="Leonard P."/>
            <person name="Levenez F."/>
            <person name="Lund O."/>
            <person name="Moumen B."/>
            <person name="Le Paslier D."/>
            <person name="Pons N."/>
            <person name="Pedersen O."/>
            <person name="Prifti E."/>
            <person name="Qin J."/>
            <person name="Raes J."/>
            <person name="Tap J."/>
            <person name="Tims S."/>
            <person name="Ussery D.W."/>
            <person name="Yamada T."/>
            <person name="MetaHit consortium"/>
            <person name="Renault P."/>
            <person name="Sicheritz-Ponten T."/>
            <person name="Bork P."/>
            <person name="Wang J."/>
            <person name="Brunak S."/>
            <person name="Ehrlich S.D."/>
        </authorList>
    </citation>
    <scope>NUCLEOTIDE SEQUENCE [LARGE SCALE GENOMIC DNA]</scope>
</reference>
<organism evidence="5">
    <name type="scientific">Phascolarctobacterium succinatutens CAG:287</name>
    <dbReference type="NCBI Taxonomy" id="1263101"/>
    <lineage>
        <taxon>Bacteria</taxon>
        <taxon>Bacillati</taxon>
        <taxon>Bacillota</taxon>
        <taxon>Negativicutes</taxon>
        <taxon>Acidaminococcales</taxon>
        <taxon>Acidaminococcaceae</taxon>
        <taxon>Phascolarctobacterium</taxon>
    </lineage>
</organism>
<comment type="subcellular location">
    <subcellularLocation>
        <location evidence="1">Virion</location>
    </subcellularLocation>
</comment>
<dbReference type="InterPro" id="IPR020991">
    <property type="entry name" value="Connector_podovirus"/>
</dbReference>
<evidence type="ECO:0000256" key="4">
    <source>
        <dbReference type="SAM" id="MobiDB-lite"/>
    </source>
</evidence>
<keyword evidence="3" id="KW-0231">Viral genome packaging</keyword>
<sequence length="351" mass="40295">MNFQTIAASKPQGTLPSDGVPLKKNLPDRQRLVRKLKSMYEDRRDWVDRWKEIRDYQLPFVGEFDDTADKTNSARRRDLKIVHGVAWRAAQVFAAGVMSGLTPPSRQWFRFAYRRPELNTNVEAMKVLDTRQEIVSSVLAKSNFYNSIHTVYLELPFGQCPMAIFYDAENGVRFQTMTIGTYALEADGFGKVTTFARKYDMTLQQLADCFGVDALPDNLKGLLDNQTNLTKKYKVCWMVEPNSDKLPGYMDRLNMPYRSVYWLEKSESDEYLYVGGFEEEAVPVARYLVSGNEAYARGPAWFAEGDSKMLQLLKKDYLTAIELKIKPPMQGSPSLMNNGGGKIIGWWQRRY</sequence>